<dbReference type="OrthoDB" id="8894777at2"/>
<dbReference type="SUPFAM" id="SSF53474">
    <property type="entry name" value="alpha/beta-Hydrolases"/>
    <property type="match status" value="1"/>
</dbReference>
<evidence type="ECO:0008006" key="3">
    <source>
        <dbReference type="Google" id="ProtNLM"/>
    </source>
</evidence>
<dbReference type="RefSeq" id="WP_072738695.1">
    <property type="nucleotide sequence ID" value="NZ_CP048813.1"/>
</dbReference>
<dbReference type="InterPro" id="IPR010662">
    <property type="entry name" value="RBBP9/YdeN"/>
</dbReference>
<keyword evidence="2" id="KW-1185">Reference proteome</keyword>
<gene>
    <name evidence="1" type="ORF">SAMN05444695_11099</name>
</gene>
<dbReference type="EMBL" id="FNDN01000010">
    <property type="protein sequence ID" value="SDI72246.1"/>
    <property type="molecule type" value="Genomic_DNA"/>
</dbReference>
<dbReference type="Proteomes" id="UP000183263">
    <property type="component" value="Unassembled WGS sequence"/>
</dbReference>
<proteinExistence type="predicted"/>
<dbReference type="AlphaFoldDB" id="A0A1G8MWL8"/>
<reference evidence="1 2" key="1">
    <citation type="submission" date="2016-10" db="EMBL/GenBank/DDBJ databases">
        <authorList>
            <person name="de Groot N.N."/>
        </authorList>
    </citation>
    <scope>NUCLEOTIDE SEQUENCE [LARGE SCALE GENOMIC DNA]</scope>
    <source>
        <strain evidence="1 2">DSM 44892</strain>
    </source>
</reference>
<dbReference type="InterPro" id="IPR029058">
    <property type="entry name" value="AB_hydrolase_fold"/>
</dbReference>
<dbReference type="Gene3D" id="3.40.50.1820">
    <property type="entry name" value="alpha/beta hydrolase"/>
    <property type="match status" value="1"/>
</dbReference>
<evidence type="ECO:0000313" key="1">
    <source>
        <dbReference type="EMBL" id="SDI72246.1"/>
    </source>
</evidence>
<evidence type="ECO:0000313" key="2">
    <source>
        <dbReference type="Proteomes" id="UP000183263"/>
    </source>
</evidence>
<dbReference type="Pfam" id="PF06821">
    <property type="entry name" value="Ser_hydrolase"/>
    <property type="match status" value="1"/>
</dbReference>
<organism evidence="1 2">
    <name type="scientific">Rhodococcus triatomae</name>
    <dbReference type="NCBI Taxonomy" id="300028"/>
    <lineage>
        <taxon>Bacteria</taxon>
        <taxon>Bacillati</taxon>
        <taxon>Actinomycetota</taxon>
        <taxon>Actinomycetes</taxon>
        <taxon>Mycobacteriales</taxon>
        <taxon>Nocardiaceae</taxon>
        <taxon>Rhodococcus</taxon>
    </lineage>
</organism>
<protein>
    <recommendedName>
        <fullName evidence="3">Alpha/beta hydrolase</fullName>
    </recommendedName>
</protein>
<name>A0A1G8MWL8_9NOCA</name>
<accession>A0A1G8MWL8</accession>
<dbReference type="GO" id="GO:0016787">
    <property type="term" value="F:hydrolase activity"/>
    <property type="evidence" value="ECO:0007669"/>
    <property type="project" value="InterPro"/>
</dbReference>
<sequence>MTTRLVFLHGAGGFLDDRRMADDLAGVLDARLDIPHLPEEDMSFDAWAASIRTSLTAMRTGDLLVAHSFGASILLRVLAERRWEGVPEAVLLAMPNWGPEGWDVEEYAFAGRKPAVALSLHHCRDDEVVPVAHLSLNSASLPSARVTEHASGGHQFDGRVASIAADASGQRRRQGL</sequence>